<reference evidence="2 3" key="1">
    <citation type="submission" date="2017-08" db="EMBL/GenBank/DDBJ databases">
        <title>The whole genome shortgun sequences of strain Leeuwenhoekiella nanhaiensis G18 from the South China Sea.</title>
        <authorList>
            <person name="Liu Q."/>
        </authorList>
    </citation>
    <scope>NUCLEOTIDE SEQUENCE [LARGE SCALE GENOMIC DNA]</scope>
    <source>
        <strain evidence="2 3">G18</strain>
    </source>
</reference>
<gene>
    <name evidence="2" type="ORF">CJ305_03650</name>
</gene>
<evidence type="ECO:0000256" key="1">
    <source>
        <dbReference type="SAM" id="Phobius"/>
    </source>
</evidence>
<dbReference type="EMBL" id="NQXA01000001">
    <property type="protein sequence ID" value="PHQ31319.1"/>
    <property type="molecule type" value="Genomic_DNA"/>
</dbReference>
<evidence type="ECO:0000313" key="3">
    <source>
        <dbReference type="Proteomes" id="UP000229433"/>
    </source>
</evidence>
<protein>
    <submittedName>
        <fullName evidence="2">Uncharacterized protein</fullName>
    </submittedName>
</protein>
<feature type="transmembrane region" description="Helical" evidence="1">
    <location>
        <begin position="6"/>
        <end position="30"/>
    </location>
</feature>
<dbReference type="OrthoDB" id="1452733at2"/>
<keyword evidence="1" id="KW-1133">Transmembrane helix</keyword>
<keyword evidence="1" id="KW-0812">Transmembrane</keyword>
<dbReference type="SUPFAM" id="SSF69304">
    <property type="entry name" value="Tricorn protease N-terminal domain"/>
    <property type="match status" value="1"/>
</dbReference>
<organism evidence="2 3">
    <name type="scientific">Leeuwenhoekiella nanhaiensis</name>
    <dbReference type="NCBI Taxonomy" id="1655491"/>
    <lineage>
        <taxon>Bacteria</taxon>
        <taxon>Pseudomonadati</taxon>
        <taxon>Bacteroidota</taxon>
        <taxon>Flavobacteriia</taxon>
        <taxon>Flavobacteriales</taxon>
        <taxon>Flavobacteriaceae</taxon>
        <taxon>Leeuwenhoekiella</taxon>
    </lineage>
</organism>
<proteinExistence type="predicted"/>
<evidence type="ECO:0000313" key="2">
    <source>
        <dbReference type="EMBL" id="PHQ31319.1"/>
    </source>
</evidence>
<sequence length="236" mass="26646">MNSKLVRILLIINGILIPAFLIYVFSLIYLERELNKKQNEGSELNLKRYEEAKNKPSETFISHSGPFSIPTTPFSYLTVEMETEEDQFYVEEIPIDFKTRSNGVRGKTVNILFLDANQNQLRPLLAENGLIAYMSVANKDEALSGIGKINHIAYVLAASDTNGDKEITNSDQLDAYISDVDGQNLKQITDGNFKNFAWLHKSDQLLLTLTTQDSLQNLKYAVYDLNTGETKPVSRD</sequence>
<dbReference type="Proteomes" id="UP000229433">
    <property type="component" value="Unassembled WGS sequence"/>
</dbReference>
<comment type="caution">
    <text evidence="2">The sequence shown here is derived from an EMBL/GenBank/DDBJ whole genome shotgun (WGS) entry which is preliminary data.</text>
</comment>
<name>A0A2G1VY09_9FLAO</name>
<accession>A0A2G1VY09</accession>
<dbReference type="AlphaFoldDB" id="A0A2G1VY09"/>
<dbReference type="RefSeq" id="WP_099644860.1">
    <property type="nucleotide sequence ID" value="NZ_KZ319287.1"/>
</dbReference>
<keyword evidence="1" id="KW-0472">Membrane</keyword>
<keyword evidence="3" id="KW-1185">Reference proteome</keyword>